<comment type="catalytic activity">
    <reaction evidence="9">
        <text>L-threonyl-[protein] + ATP = O-phospho-L-threonyl-[protein] + ADP + H(+)</text>
        <dbReference type="Rhea" id="RHEA:46608"/>
        <dbReference type="Rhea" id="RHEA-COMP:11060"/>
        <dbReference type="Rhea" id="RHEA-COMP:11605"/>
        <dbReference type="ChEBI" id="CHEBI:15378"/>
        <dbReference type="ChEBI" id="CHEBI:30013"/>
        <dbReference type="ChEBI" id="CHEBI:30616"/>
        <dbReference type="ChEBI" id="CHEBI:61977"/>
        <dbReference type="ChEBI" id="CHEBI:456216"/>
        <dbReference type="EC" id="2.7.11.1"/>
    </reaction>
    <physiologicalReaction direction="left-to-right" evidence="9">
        <dbReference type="Rhea" id="RHEA:46609"/>
    </physiologicalReaction>
</comment>
<dbReference type="SUPFAM" id="SSF56112">
    <property type="entry name" value="Protein kinase-like (PK-like)"/>
    <property type="match status" value="1"/>
</dbReference>
<accession>A0A1E7F4F4</accession>
<proteinExistence type="inferred from homology"/>
<dbReference type="GO" id="GO:0005634">
    <property type="term" value="C:nucleus"/>
    <property type="evidence" value="ECO:0007669"/>
    <property type="project" value="TreeGrafter"/>
</dbReference>
<evidence type="ECO:0000256" key="8">
    <source>
        <dbReference type="ARBA" id="ARBA00037982"/>
    </source>
</evidence>
<dbReference type="KEGG" id="fcy:FRACYDRAFT_150621"/>
<keyword evidence="2" id="KW-0723">Serine/threonine-protein kinase</keyword>
<comment type="catalytic activity">
    <reaction evidence="10">
        <text>L-seryl-[protein] + ATP = O-phospho-L-seryl-[protein] + ADP + H(+)</text>
        <dbReference type="Rhea" id="RHEA:17989"/>
        <dbReference type="Rhea" id="RHEA-COMP:9863"/>
        <dbReference type="Rhea" id="RHEA-COMP:11604"/>
        <dbReference type="ChEBI" id="CHEBI:15378"/>
        <dbReference type="ChEBI" id="CHEBI:29999"/>
        <dbReference type="ChEBI" id="CHEBI:30616"/>
        <dbReference type="ChEBI" id="CHEBI:83421"/>
        <dbReference type="ChEBI" id="CHEBI:456216"/>
        <dbReference type="EC" id="2.7.11.1"/>
    </reaction>
    <physiologicalReaction direction="left-to-right" evidence="10">
        <dbReference type="Rhea" id="RHEA:17990"/>
    </physiologicalReaction>
</comment>
<dbReference type="InParanoid" id="A0A1E7F4F4"/>
<keyword evidence="7" id="KW-0652">Protein synthesis inhibitor</keyword>
<evidence type="ECO:0000259" key="11">
    <source>
        <dbReference type="PROSITE" id="PS50011"/>
    </source>
</evidence>
<keyword evidence="13" id="KW-1185">Reference proteome</keyword>
<dbReference type="Gene3D" id="3.30.200.20">
    <property type="entry name" value="Phosphorylase Kinase, domain 1"/>
    <property type="match status" value="1"/>
</dbReference>
<dbReference type="GO" id="GO:0005737">
    <property type="term" value="C:cytoplasm"/>
    <property type="evidence" value="ECO:0007669"/>
    <property type="project" value="TreeGrafter"/>
</dbReference>
<dbReference type="OrthoDB" id="341578at2759"/>
<dbReference type="AlphaFoldDB" id="A0A1E7F4F4"/>
<evidence type="ECO:0000256" key="4">
    <source>
        <dbReference type="ARBA" id="ARBA00022741"/>
    </source>
</evidence>
<dbReference type="InterPro" id="IPR011009">
    <property type="entry name" value="Kinase-like_dom_sf"/>
</dbReference>
<dbReference type="InterPro" id="IPR000719">
    <property type="entry name" value="Prot_kinase_dom"/>
</dbReference>
<evidence type="ECO:0000256" key="6">
    <source>
        <dbReference type="ARBA" id="ARBA00022840"/>
    </source>
</evidence>
<comment type="similarity">
    <text evidence="8">Belongs to the protein kinase superfamily. Ser/Thr protein kinase family. GCN2 subfamily.</text>
</comment>
<evidence type="ECO:0000256" key="5">
    <source>
        <dbReference type="ARBA" id="ARBA00022777"/>
    </source>
</evidence>
<dbReference type="Proteomes" id="UP000095751">
    <property type="component" value="Unassembled WGS sequence"/>
</dbReference>
<keyword evidence="4" id="KW-0547">Nucleotide-binding</keyword>
<dbReference type="EC" id="2.7.11.1" evidence="1"/>
<evidence type="ECO:0000256" key="7">
    <source>
        <dbReference type="ARBA" id="ARBA00023193"/>
    </source>
</evidence>
<feature type="non-terminal residue" evidence="12">
    <location>
        <position position="298"/>
    </location>
</feature>
<evidence type="ECO:0000256" key="1">
    <source>
        <dbReference type="ARBA" id="ARBA00012513"/>
    </source>
</evidence>
<dbReference type="GO" id="GO:0004694">
    <property type="term" value="F:eukaryotic translation initiation factor 2alpha kinase activity"/>
    <property type="evidence" value="ECO:0007669"/>
    <property type="project" value="TreeGrafter"/>
</dbReference>
<evidence type="ECO:0000313" key="12">
    <source>
        <dbReference type="EMBL" id="OEU13019.1"/>
    </source>
</evidence>
<dbReference type="PROSITE" id="PS00108">
    <property type="entry name" value="PROTEIN_KINASE_ST"/>
    <property type="match status" value="1"/>
</dbReference>
<protein>
    <recommendedName>
        <fullName evidence="1">non-specific serine/threonine protein kinase</fullName>
        <ecNumber evidence="1">2.7.11.1</ecNumber>
    </recommendedName>
</protein>
<dbReference type="PROSITE" id="PS50011">
    <property type="entry name" value="PROTEIN_KINASE_DOM"/>
    <property type="match status" value="1"/>
</dbReference>
<dbReference type="SMART" id="SM00220">
    <property type="entry name" value="S_TKc"/>
    <property type="match status" value="1"/>
</dbReference>
<dbReference type="PANTHER" id="PTHR11042">
    <property type="entry name" value="EUKARYOTIC TRANSLATION INITIATION FACTOR 2-ALPHA KINASE EIF2-ALPHA KINASE -RELATED"/>
    <property type="match status" value="1"/>
</dbReference>
<dbReference type="Pfam" id="PF00069">
    <property type="entry name" value="Pkinase"/>
    <property type="match status" value="1"/>
</dbReference>
<dbReference type="CDD" id="cd13996">
    <property type="entry name" value="STKc_EIF2AK"/>
    <property type="match status" value="1"/>
</dbReference>
<name>A0A1E7F4F4_9STRA</name>
<evidence type="ECO:0000256" key="10">
    <source>
        <dbReference type="ARBA" id="ARBA00048977"/>
    </source>
</evidence>
<reference evidence="12 13" key="1">
    <citation type="submission" date="2016-09" db="EMBL/GenBank/DDBJ databases">
        <title>Extensive genetic diversity and differential bi-allelic expression allows diatom success in the polar Southern Ocean.</title>
        <authorList>
            <consortium name="DOE Joint Genome Institute"/>
            <person name="Mock T."/>
            <person name="Otillar R.P."/>
            <person name="Strauss J."/>
            <person name="Dupont C."/>
            <person name="Frickenhaus S."/>
            <person name="Maumus F."/>
            <person name="Mcmullan M."/>
            <person name="Sanges R."/>
            <person name="Schmutz J."/>
            <person name="Toseland A."/>
            <person name="Valas R."/>
            <person name="Veluchamy A."/>
            <person name="Ward B.J."/>
            <person name="Allen A."/>
            <person name="Barry K."/>
            <person name="Falciatore A."/>
            <person name="Ferrante M."/>
            <person name="Fortunato A.E."/>
            <person name="Gloeckner G."/>
            <person name="Gruber A."/>
            <person name="Hipkin R."/>
            <person name="Janech M."/>
            <person name="Kroth P."/>
            <person name="Leese F."/>
            <person name="Lindquist E."/>
            <person name="Lyon B.R."/>
            <person name="Martin J."/>
            <person name="Mayer C."/>
            <person name="Parker M."/>
            <person name="Quesneville H."/>
            <person name="Raymond J."/>
            <person name="Uhlig C."/>
            <person name="Valentin K.U."/>
            <person name="Worden A.Z."/>
            <person name="Armbrust E.V."/>
            <person name="Bowler C."/>
            <person name="Green B."/>
            <person name="Moulton V."/>
            <person name="Van Oosterhout C."/>
            <person name="Grigoriev I."/>
        </authorList>
    </citation>
    <scope>NUCLEOTIDE SEQUENCE [LARGE SCALE GENOMIC DNA]</scope>
    <source>
        <strain evidence="12 13">CCMP1102</strain>
    </source>
</reference>
<sequence length="298" mass="33810">RYERDFKEIGLLNAGAFGQVFRATRRLDGYDYAVKKITFDATGYSDESIQRVIREVQCLAAVNDHSNIVRYYTKWTEVYDDSYMTKSAARRRTHLFIQMELCHPATLQDWIMERNIRIPDSNHEERLGPALEIFQQLCSGLAHIHKANIIHRDLKPANIFVCNEGKVIKIGDFGLSKQLQNIAKNSSTDGPPNPSTQILVEYNAGGVNPPLLTTGIGTASYAAPEILSKSYDTSVDIFSLGLIFLELVSCFETDHERLHNLQQCRYQRVPKWIDDKFPDISSTILACTRPNPSDRPKA</sequence>
<dbReference type="GO" id="GO:0005524">
    <property type="term" value="F:ATP binding"/>
    <property type="evidence" value="ECO:0007669"/>
    <property type="project" value="UniProtKB-KW"/>
</dbReference>
<keyword evidence="3" id="KW-0808">Transferase</keyword>
<evidence type="ECO:0000256" key="2">
    <source>
        <dbReference type="ARBA" id="ARBA00022527"/>
    </source>
</evidence>
<dbReference type="InterPro" id="IPR008271">
    <property type="entry name" value="Ser/Thr_kinase_AS"/>
</dbReference>
<keyword evidence="5 12" id="KW-0418">Kinase</keyword>
<dbReference type="PANTHER" id="PTHR11042:SF160">
    <property type="entry name" value="EUKARYOTIC TRANSLATION INITIATION FACTOR 2-ALPHA KINASE 1"/>
    <property type="match status" value="1"/>
</dbReference>
<dbReference type="GO" id="GO:0017148">
    <property type="term" value="P:negative regulation of translation"/>
    <property type="evidence" value="ECO:0007669"/>
    <property type="project" value="UniProtKB-KW"/>
</dbReference>
<evidence type="ECO:0000313" key="13">
    <source>
        <dbReference type="Proteomes" id="UP000095751"/>
    </source>
</evidence>
<dbReference type="Gene3D" id="1.10.510.10">
    <property type="entry name" value="Transferase(Phosphotransferase) domain 1"/>
    <property type="match status" value="1"/>
</dbReference>
<feature type="domain" description="Protein kinase" evidence="11">
    <location>
        <begin position="6"/>
        <end position="298"/>
    </location>
</feature>
<organism evidence="12 13">
    <name type="scientific">Fragilariopsis cylindrus CCMP1102</name>
    <dbReference type="NCBI Taxonomy" id="635003"/>
    <lineage>
        <taxon>Eukaryota</taxon>
        <taxon>Sar</taxon>
        <taxon>Stramenopiles</taxon>
        <taxon>Ochrophyta</taxon>
        <taxon>Bacillariophyta</taxon>
        <taxon>Bacillariophyceae</taxon>
        <taxon>Bacillariophycidae</taxon>
        <taxon>Bacillariales</taxon>
        <taxon>Bacillariaceae</taxon>
        <taxon>Fragilariopsis</taxon>
    </lineage>
</organism>
<keyword evidence="6" id="KW-0067">ATP-binding</keyword>
<evidence type="ECO:0000256" key="3">
    <source>
        <dbReference type="ARBA" id="ARBA00022679"/>
    </source>
</evidence>
<gene>
    <name evidence="12" type="ORF">FRACYDRAFT_150621</name>
</gene>
<dbReference type="InterPro" id="IPR050339">
    <property type="entry name" value="CC_SR_Kinase"/>
</dbReference>
<evidence type="ECO:0000256" key="9">
    <source>
        <dbReference type="ARBA" id="ARBA00048659"/>
    </source>
</evidence>
<dbReference type="EMBL" id="KV784363">
    <property type="protein sequence ID" value="OEU13019.1"/>
    <property type="molecule type" value="Genomic_DNA"/>
</dbReference>
<feature type="non-terminal residue" evidence="12">
    <location>
        <position position="1"/>
    </location>
</feature>